<dbReference type="AlphaFoldDB" id="A0AAV4XUH4"/>
<proteinExistence type="predicted"/>
<comment type="caution">
    <text evidence="1">The sequence shown here is derived from an EMBL/GenBank/DDBJ whole genome shotgun (WGS) entry which is preliminary data.</text>
</comment>
<dbReference type="EMBL" id="BPLR01000966">
    <property type="protein sequence ID" value="GIY98797.1"/>
    <property type="molecule type" value="Genomic_DNA"/>
</dbReference>
<evidence type="ECO:0000313" key="2">
    <source>
        <dbReference type="Proteomes" id="UP001054945"/>
    </source>
</evidence>
<organism evidence="1 2">
    <name type="scientific">Caerostris extrusa</name>
    <name type="common">Bark spider</name>
    <name type="synonym">Caerostris bankana</name>
    <dbReference type="NCBI Taxonomy" id="172846"/>
    <lineage>
        <taxon>Eukaryota</taxon>
        <taxon>Metazoa</taxon>
        <taxon>Ecdysozoa</taxon>
        <taxon>Arthropoda</taxon>
        <taxon>Chelicerata</taxon>
        <taxon>Arachnida</taxon>
        <taxon>Araneae</taxon>
        <taxon>Araneomorphae</taxon>
        <taxon>Entelegynae</taxon>
        <taxon>Araneoidea</taxon>
        <taxon>Araneidae</taxon>
        <taxon>Caerostris</taxon>
    </lineage>
</organism>
<protein>
    <submittedName>
        <fullName evidence="1">Uncharacterized protein</fullName>
    </submittedName>
</protein>
<keyword evidence="2" id="KW-1185">Reference proteome</keyword>
<evidence type="ECO:0000313" key="1">
    <source>
        <dbReference type="EMBL" id="GIY98797.1"/>
    </source>
</evidence>
<name>A0AAV4XUH4_CAEEX</name>
<accession>A0AAV4XUH4</accession>
<sequence length="117" mass="13141">MLHDLSGNVTLGWLTEFVSKGKKKKKEVNVMCHANNRISGLELIFIVKLCKIGRYFQSLTVIDPSADNSIIGLMYLEPRFLLANAAKIMDCFVTILKNPSTQLVLTMYDGGFSIERL</sequence>
<dbReference type="Proteomes" id="UP001054945">
    <property type="component" value="Unassembled WGS sequence"/>
</dbReference>
<gene>
    <name evidence="1" type="ORF">CEXT_123261</name>
</gene>
<reference evidence="1 2" key="1">
    <citation type="submission" date="2021-06" db="EMBL/GenBank/DDBJ databases">
        <title>Caerostris extrusa draft genome.</title>
        <authorList>
            <person name="Kono N."/>
            <person name="Arakawa K."/>
        </authorList>
    </citation>
    <scope>NUCLEOTIDE SEQUENCE [LARGE SCALE GENOMIC DNA]</scope>
</reference>